<dbReference type="EnsemblMetazoa" id="BGLB013531-RC">
    <property type="protein sequence ID" value="BGLB013531-PC"/>
    <property type="gene ID" value="BGLB013531"/>
</dbReference>
<dbReference type="VEuPathDB" id="VectorBase:BGLAX_029053"/>
<reference evidence="8" key="2">
    <citation type="submission" date="2025-04" db="UniProtKB">
        <authorList>
            <consortium name="RefSeq"/>
        </authorList>
    </citation>
    <scope>IDENTIFICATION</scope>
</reference>
<comment type="cofactor">
    <cofactor evidence="1">
        <name>Zn(2+)</name>
        <dbReference type="ChEBI" id="CHEBI:29105"/>
    </cofactor>
</comment>
<evidence type="ECO:0000256" key="2">
    <source>
        <dbReference type="ARBA" id="ARBA00022670"/>
    </source>
</evidence>
<evidence type="ECO:0000313" key="8">
    <source>
        <dbReference type="RefSeq" id="XP_055890112.1"/>
    </source>
</evidence>
<keyword evidence="2" id="KW-0645">Protease</keyword>
<dbReference type="Pfam" id="PF08014">
    <property type="entry name" value="MATCAP"/>
    <property type="match status" value="1"/>
</dbReference>
<dbReference type="OrthoDB" id="449345at2759"/>
<evidence type="ECO:0000256" key="1">
    <source>
        <dbReference type="ARBA" id="ARBA00001947"/>
    </source>
</evidence>
<evidence type="ECO:0000256" key="3">
    <source>
        <dbReference type="ARBA" id="ARBA00022801"/>
    </source>
</evidence>
<protein>
    <submittedName>
        <fullName evidence="8">Uncharacterized protein LOC106052141 isoform X1</fullName>
    </submittedName>
</protein>
<accession>A0A2C9K5G6</accession>
<reference evidence="5" key="1">
    <citation type="submission" date="2020-05" db="UniProtKB">
        <authorList>
            <consortium name="EnsemblMetazoa"/>
        </authorList>
    </citation>
    <scope>IDENTIFICATION</scope>
    <source>
        <strain evidence="5">BB02</strain>
    </source>
</reference>
<dbReference type="GO" id="GO:0006508">
    <property type="term" value="P:proteolysis"/>
    <property type="evidence" value="ECO:0007669"/>
    <property type="project" value="UniProtKB-KW"/>
</dbReference>
<name>A0A2C9K5G6_BIOGL</name>
<evidence type="ECO:0000313" key="7">
    <source>
        <dbReference type="Proteomes" id="UP001165740"/>
    </source>
</evidence>
<keyword evidence="7" id="KW-1185">Reference proteome</keyword>
<dbReference type="PANTHER" id="PTHR31817:SF5">
    <property type="match status" value="1"/>
</dbReference>
<dbReference type="SMART" id="SM01154">
    <property type="entry name" value="DUF1704"/>
    <property type="match status" value="1"/>
</dbReference>
<sequence length="668" mass="76276">MTNTKNGTKSTKVLPYVPKYKSLTFKVKETVLTSQPSSIPINLASEKEKFIRTGLAPHFEVKDQKKLTEIANKAKNQIRFNLLAESEHILELVRDKYGDADNYLEHAYGPRITTEEATPMLLEYIEENALSESLKIHWCDNLACSAKMVWRGPLVNANRPERRKYSLWISSSDENNYLRESGIRCLMDHEIGTHFFRMFNDGFQPWFSHRSKFGLRNLGSFENMCNEEGLASINTVLRGRAKFLWGAAFTYYTACKSVELSFKDLFDHLGRYTSNIDYRWKQVMRVKRGLVNPNDLGGLGNDQCYFEGAVSILQNVDNIDFHLLMSGKVCIDELDRIKRVVRKDFVKLPKFMQNITAYKNTLKKICTLNGLNKVFPIREPPSIYMKLLSQKKSLCKKKVKKVSVACCSTDNSQLKTLSNNNLNNDFDIEEIDTFGKAGELDNETKHIFFKQIKAVLKSKDVSKNGTILKDSKIQKKASAKGTEELVESFELSERFANKIEIYHIEKRKEETSEAVNLVEKICTELSSLDEKLEEGIQKLQNIVKSHQWSSNETGYKEELMRIICDGNKATCIPITSQTTSACWEEISEISKKGEKHSTKHSCKSKELSSRSDNIICFDHKTLSTDFCIHNNPDSLPAIISPNLAGERNLRKSSSSAEELPQIALQKCY</sequence>
<keyword evidence="3" id="KW-0378">Hydrolase</keyword>
<proteinExistence type="predicted"/>
<evidence type="ECO:0000313" key="5">
    <source>
        <dbReference type="EnsemblMetazoa" id="BGLB013531-PC"/>
    </source>
</evidence>
<evidence type="ECO:0000313" key="6">
    <source>
        <dbReference type="Proteomes" id="UP000076420"/>
    </source>
</evidence>
<dbReference type="RefSeq" id="XP_055890112.1">
    <property type="nucleotide sequence ID" value="XM_056034137.1"/>
</dbReference>
<dbReference type="KEGG" id="bgt:106052141"/>
<dbReference type="Proteomes" id="UP000076420">
    <property type="component" value="Unassembled WGS sequence"/>
</dbReference>
<evidence type="ECO:0000256" key="4">
    <source>
        <dbReference type="ARBA" id="ARBA00023049"/>
    </source>
</evidence>
<dbReference type="PANTHER" id="PTHR31817">
    <property type="match status" value="1"/>
</dbReference>
<dbReference type="GO" id="GO:0008237">
    <property type="term" value="F:metallopeptidase activity"/>
    <property type="evidence" value="ECO:0007669"/>
    <property type="project" value="UniProtKB-KW"/>
</dbReference>
<dbReference type="AlphaFoldDB" id="A0A2C9K5G6"/>
<dbReference type="VEuPathDB" id="VectorBase:BGLB013531"/>
<dbReference type="InterPro" id="IPR012548">
    <property type="entry name" value="MATCAP"/>
</dbReference>
<dbReference type="Proteomes" id="UP001165740">
    <property type="component" value="Chromosome 6"/>
</dbReference>
<keyword evidence="4" id="KW-0482">Metalloprotease</keyword>
<organism evidence="5 6">
    <name type="scientific">Biomphalaria glabrata</name>
    <name type="common">Bloodfluke planorb</name>
    <name type="synonym">Freshwater snail</name>
    <dbReference type="NCBI Taxonomy" id="6526"/>
    <lineage>
        <taxon>Eukaryota</taxon>
        <taxon>Metazoa</taxon>
        <taxon>Spiralia</taxon>
        <taxon>Lophotrochozoa</taxon>
        <taxon>Mollusca</taxon>
        <taxon>Gastropoda</taxon>
        <taxon>Heterobranchia</taxon>
        <taxon>Euthyneura</taxon>
        <taxon>Panpulmonata</taxon>
        <taxon>Hygrophila</taxon>
        <taxon>Lymnaeoidea</taxon>
        <taxon>Planorbidae</taxon>
        <taxon>Biomphalaria</taxon>
    </lineage>
</organism>
<gene>
    <name evidence="5" type="primary">106052141</name>
    <name evidence="8" type="synonym">LOC106052141</name>
</gene>